<dbReference type="PROSITE" id="PS51217">
    <property type="entry name" value="UVRD_HELICASE_CTER"/>
    <property type="match status" value="1"/>
</dbReference>
<dbReference type="PANTHER" id="PTHR11070">
    <property type="entry name" value="UVRD / RECB / PCRA DNA HELICASE FAMILY MEMBER"/>
    <property type="match status" value="1"/>
</dbReference>
<evidence type="ECO:0000313" key="15">
    <source>
        <dbReference type="EMBL" id="MDA1385508.1"/>
    </source>
</evidence>
<feature type="region of interest" description="Disordered" evidence="12">
    <location>
        <begin position="308"/>
        <end position="327"/>
    </location>
</feature>
<dbReference type="GO" id="GO:0009314">
    <property type="term" value="P:response to radiation"/>
    <property type="evidence" value="ECO:0007669"/>
    <property type="project" value="UniProtKB-ARBA"/>
</dbReference>
<dbReference type="GO" id="GO:0000725">
    <property type="term" value="P:recombinational repair"/>
    <property type="evidence" value="ECO:0007669"/>
    <property type="project" value="TreeGrafter"/>
</dbReference>
<dbReference type="FunFam" id="1.10.10.160:FF:000001">
    <property type="entry name" value="ATP-dependent DNA helicase"/>
    <property type="match status" value="1"/>
</dbReference>
<dbReference type="GO" id="GO:0016787">
    <property type="term" value="F:hydrolase activity"/>
    <property type="evidence" value="ECO:0007669"/>
    <property type="project" value="UniProtKB-UniRule"/>
</dbReference>
<dbReference type="Proteomes" id="UP001183604">
    <property type="component" value="Unassembled WGS sequence"/>
</dbReference>
<evidence type="ECO:0000256" key="5">
    <source>
        <dbReference type="ARBA" id="ARBA00022840"/>
    </source>
</evidence>
<evidence type="ECO:0000259" key="14">
    <source>
        <dbReference type="PROSITE" id="PS51217"/>
    </source>
</evidence>
<dbReference type="InterPro" id="IPR027417">
    <property type="entry name" value="P-loop_NTPase"/>
</dbReference>
<dbReference type="GO" id="GO:0005829">
    <property type="term" value="C:cytosol"/>
    <property type="evidence" value="ECO:0007669"/>
    <property type="project" value="TreeGrafter"/>
</dbReference>
<dbReference type="Gene3D" id="1.10.486.10">
    <property type="entry name" value="PCRA, domain 4"/>
    <property type="match status" value="1"/>
</dbReference>
<comment type="caution">
    <text evidence="15">The sequence shown here is derived from an EMBL/GenBank/DDBJ whole genome shotgun (WGS) entry which is preliminary data.</text>
</comment>
<name>A0A9X3PU05_9ACTN</name>
<evidence type="ECO:0000256" key="3">
    <source>
        <dbReference type="ARBA" id="ARBA00022801"/>
    </source>
</evidence>
<dbReference type="EMBL" id="JAVDYD010000001">
    <property type="protein sequence ID" value="MDR7339656.1"/>
    <property type="molecule type" value="Genomic_DNA"/>
</dbReference>
<evidence type="ECO:0000256" key="8">
    <source>
        <dbReference type="ARBA" id="ARBA00034617"/>
    </source>
</evidence>
<evidence type="ECO:0000259" key="13">
    <source>
        <dbReference type="PROSITE" id="PS51198"/>
    </source>
</evidence>
<keyword evidence="2 10" id="KW-0547">Nucleotide-binding</keyword>
<comment type="catalytic activity">
    <reaction evidence="8">
        <text>Couples ATP hydrolysis with the unwinding of duplex DNA by translocating in the 3'-5' direction.</text>
        <dbReference type="EC" id="5.6.2.4"/>
    </reaction>
</comment>
<dbReference type="GO" id="GO:0003677">
    <property type="term" value="F:DNA binding"/>
    <property type="evidence" value="ECO:0007669"/>
    <property type="project" value="UniProtKB-KW"/>
</dbReference>
<keyword evidence="5 10" id="KW-0067">ATP-binding</keyword>
<dbReference type="InterPro" id="IPR005751">
    <property type="entry name" value="ATP-dep_DNA_helicase_PcrA"/>
</dbReference>
<dbReference type="InterPro" id="IPR013986">
    <property type="entry name" value="DExx_box_DNA_helicase_dom_sf"/>
</dbReference>
<dbReference type="FunFam" id="1.10.486.10:FF:000003">
    <property type="entry name" value="ATP-dependent DNA helicase"/>
    <property type="match status" value="1"/>
</dbReference>
<keyword evidence="3 10" id="KW-0378">Hydrolase</keyword>
<dbReference type="InterPro" id="IPR014016">
    <property type="entry name" value="UvrD-like_ATP-bd"/>
</dbReference>
<dbReference type="Proteomes" id="UP001145799">
    <property type="component" value="Unassembled WGS sequence"/>
</dbReference>
<keyword evidence="18" id="KW-1185">Reference proteome</keyword>
<evidence type="ECO:0000313" key="16">
    <source>
        <dbReference type="EMBL" id="MDR7339656.1"/>
    </source>
</evidence>
<evidence type="ECO:0000313" key="18">
    <source>
        <dbReference type="Proteomes" id="UP001183604"/>
    </source>
</evidence>
<feature type="domain" description="UvrD-like helicase C-terminal" evidence="14">
    <location>
        <begin position="289"/>
        <end position="585"/>
    </location>
</feature>
<dbReference type="Gene3D" id="3.40.50.300">
    <property type="entry name" value="P-loop containing nucleotide triphosphate hydrolases"/>
    <property type="match status" value="2"/>
</dbReference>
<feature type="domain" description="UvrD-like helicase ATP-binding" evidence="13">
    <location>
        <begin position="6"/>
        <end position="288"/>
    </location>
</feature>
<reference evidence="16 18" key="2">
    <citation type="submission" date="2023-07" db="EMBL/GenBank/DDBJ databases">
        <title>Sequencing the genomes of 1000 actinobacteria strains.</title>
        <authorList>
            <person name="Klenk H.-P."/>
        </authorList>
    </citation>
    <scope>NUCLEOTIDE SEQUENCE [LARGE SCALE GENOMIC DNA]</scope>
    <source>
        <strain evidence="16 18">DSM 44724</strain>
    </source>
</reference>
<evidence type="ECO:0000256" key="6">
    <source>
        <dbReference type="ARBA" id="ARBA00023125"/>
    </source>
</evidence>
<evidence type="ECO:0000256" key="10">
    <source>
        <dbReference type="PROSITE-ProRule" id="PRU00560"/>
    </source>
</evidence>
<dbReference type="SUPFAM" id="SSF52540">
    <property type="entry name" value="P-loop containing nucleoside triphosphate hydrolases"/>
    <property type="match status" value="1"/>
</dbReference>
<dbReference type="Pfam" id="PF21196">
    <property type="entry name" value="PcrA_UvrD_tudor"/>
    <property type="match status" value="1"/>
</dbReference>
<dbReference type="GO" id="GO:0005524">
    <property type="term" value="F:ATP binding"/>
    <property type="evidence" value="ECO:0007669"/>
    <property type="project" value="UniProtKB-UniRule"/>
</dbReference>
<organism evidence="15 17">
    <name type="scientific">Glycomyces lechevalierae</name>
    <dbReference type="NCBI Taxonomy" id="256034"/>
    <lineage>
        <taxon>Bacteria</taxon>
        <taxon>Bacillati</taxon>
        <taxon>Actinomycetota</taxon>
        <taxon>Actinomycetes</taxon>
        <taxon>Glycomycetales</taxon>
        <taxon>Glycomycetaceae</taxon>
        <taxon>Glycomyces</taxon>
    </lineage>
</organism>
<dbReference type="GO" id="GO:0043138">
    <property type="term" value="F:3'-5' DNA helicase activity"/>
    <property type="evidence" value="ECO:0007669"/>
    <property type="project" value="UniProtKB-EC"/>
</dbReference>
<reference evidence="15" key="1">
    <citation type="submission" date="2022-12" db="EMBL/GenBank/DDBJ databases">
        <title>Gycomyces niveus sp.nov., a novel actinomycete isolated from soil in Shouguang.</title>
        <authorList>
            <person name="Yang X."/>
        </authorList>
    </citation>
    <scope>NUCLEOTIDE SEQUENCE</scope>
    <source>
        <strain evidence="15">DSM 44724</strain>
    </source>
</reference>
<evidence type="ECO:0000313" key="17">
    <source>
        <dbReference type="Proteomes" id="UP001145799"/>
    </source>
</evidence>
<dbReference type="EC" id="5.6.2.4" evidence="11"/>
<dbReference type="PROSITE" id="PS51198">
    <property type="entry name" value="UVRD_HELICASE_ATP_BIND"/>
    <property type="match status" value="1"/>
</dbReference>
<keyword evidence="7" id="KW-0413">Isomerase</keyword>
<evidence type="ECO:0000256" key="1">
    <source>
        <dbReference type="ARBA" id="ARBA00009922"/>
    </source>
</evidence>
<evidence type="ECO:0000256" key="7">
    <source>
        <dbReference type="ARBA" id="ARBA00023235"/>
    </source>
</evidence>
<evidence type="ECO:0000256" key="9">
    <source>
        <dbReference type="ARBA" id="ARBA00048988"/>
    </source>
</evidence>
<dbReference type="GO" id="GO:0033202">
    <property type="term" value="C:DNA helicase complex"/>
    <property type="evidence" value="ECO:0007669"/>
    <property type="project" value="TreeGrafter"/>
</dbReference>
<dbReference type="InterPro" id="IPR000212">
    <property type="entry name" value="DNA_helicase_UvrD/REP"/>
</dbReference>
<evidence type="ECO:0000256" key="4">
    <source>
        <dbReference type="ARBA" id="ARBA00022806"/>
    </source>
</evidence>
<dbReference type="InterPro" id="IPR014017">
    <property type="entry name" value="DNA_helicase_UvrD-like_C"/>
</dbReference>
<protein>
    <recommendedName>
        <fullName evidence="11">ATP-dependent DNA helicase</fullName>
        <ecNumber evidence="11">5.6.2.4</ecNumber>
    </recommendedName>
</protein>
<keyword evidence="6 11" id="KW-0238">DNA-binding</keyword>
<sequence>MNDLLTGLNEPQRQAVEHAGSPLLIVAGAGSGKTRVLTHRIAHLLGERGAHPGEILAITFTNKAAAEMRERVAGLIGDRSRAMWVLTFHSACLRILRREAHRLGWKSSFTIYDTDDARRLLTQIVKDLGLDSKKQSPRWFAAEISRLKNELIGPEQAAAKADDARGTLVADVYAQYDERLRLAQAVDFDDIIGATVQLFQRFPEVAKSYRMRFRHVMVDEYQDTNHAQYTLVRELVGTGDDRAELCVVGDADQSIYAFRGATIRNIIEFERDFPDAKTILLEQNYRSTQTILDAANGVIRNNTERGREKRLWSDEGPGGRILGHTGDNEHDEAAWVANRIDELVDAGETSFGDSAIFYRTNAQSRAFEEVFVRRGIPYKVVGGVRFYERKEVRDMLAYLKLTANPDDTVSAMRVVNVPKRGVGDRAVAEVEALAARLRISFPAALHRVDEAPGVSGRARTGIKRFCEILDEATALAQTAPPEEVLDKLIGDTGYLEGLEQSTDPRDEGRVENLQELVAVAHEFTESVVRGTTATEFEETGEADLAADVPSFLEHVALVSDADSIPDPEAEEGGVVTLMTLHTAKGLEFDTVFLTGLDDGLFPHERSMNKPGDMEEERRLAYVGLTRARKHLHLTRAGTRNIFGQPEYYAASRFLAEIPADLIEWSESAPPPRVVKPKTTANFGSPIVMRSAADIPSLDVGDRVTHDKWGLGRVVELKGSGPRAQARIDFGDGEPKWVILRLAPVSKL</sequence>
<evidence type="ECO:0000256" key="11">
    <source>
        <dbReference type="RuleBase" id="RU364053"/>
    </source>
</evidence>
<evidence type="ECO:0000256" key="12">
    <source>
        <dbReference type="SAM" id="MobiDB-lite"/>
    </source>
</evidence>
<dbReference type="AlphaFoldDB" id="A0A9X3PU05"/>
<comment type="similarity">
    <text evidence="1 11">Belongs to the helicase family. UvrD subfamily.</text>
</comment>
<dbReference type="NCBIfam" id="TIGR01073">
    <property type="entry name" value="pcrA"/>
    <property type="match status" value="1"/>
</dbReference>
<dbReference type="RefSeq" id="WP_270121971.1">
    <property type="nucleotide sequence ID" value="NZ_BAAAOM010000004.1"/>
</dbReference>
<proteinExistence type="inferred from homology"/>
<dbReference type="GO" id="GO:0006260">
    <property type="term" value="P:DNA replication"/>
    <property type="evidence" value="ECO:0007669"/>
    <property type="project" value="InterPro"/>
</dbReference>
<dbReference type="CDD" id="cd17932">
    <property type="entry name" value="DEXQc_UvrD"/>
    <property type="match status" value="1"/>
</dbReference>
<dbReference type="PANTHER" id="PTHR11070:SF2">
    <property type="entry name" value="ATP-DEPENDENT DNA HELICASE SRS2"/>
    <property type="match status" value="1"/>
</dbReference>
<dbReference type="EMBL" id="JAPZVQ010000005">
    <property type="protein sequence ID" value="MDA1385508.1"/>
    <property type="molecule type" value="Genomic_DNA"/>
</dbReference>
<dbReference type="Gene3D" id="1.10.10.160">
    <property type="match status" value="1"/>
</dbReference>
<dbReference type="CDD" id="cd18807">
    <property type="entry name" value="SF1_C_UvrD"/>
    <property type="match status" value="1"/>
</dbReference>
<accession>A0A9X3PU05</accession>
<keyword evidence="4 10" id="KW-0347">Helicase</keyword>
<dbReference type="Pfam" id="PF00580">
    <property type="entry name" value="UvrD-helicase"/>
    <property type="match status" value="1"/>
</dbReference>
<dbReference type="Pfam" id="PF13361">
    <property type="entry name" value="UvrD_C"/>
    <property type="match status" value="2"/>
</dbReference>
<comment type="catalytic activity">
    <reaction evidence="9 11">
        <text>ATP + H2O = ADP + phosphate + H(+)</text>
        <dbReference type="Rhea" id="RHEA:13065"/>
        <dbReference type="ChEBI" id="CHEBI:15377"/>
        <dbReference type="ChEBI" id="CHEBI:15378"/>
        <dbReference type="ChEBI" id="CHEBI:30616"/>
        <dbReference type="ChEBI" id="CHEBI:43474"/>
        <dbReference type="ChEBI" id="CHEBI:456216"/>
        <dbReference type="EC" id="5.6.2.4"/>
    </reaction>
</comment>
<feature type="binding site" evidence="10">
    <location>
        <begin position="27"/>
        <end position="34"/>
    </location>
    <ligand>
        <name>ATP</name>
        <dbReference type="ChEBI" id="CHEBI:30616"/>
    </ligand>
</feature>
<evidence type="ECO:0000256" key="2">
    <source>
        <dbReference type="ARBA" id="ARBA00022741"/>
    </source>
</evidence>
<gene>
    <name evidence="15" type="primary">pcrA</name>
    <name evidence="16" type="ORF">J2S69_003375</name>
    <name evidence="15" type="ORF">O2L01_10980</name>
</gene>